<dbReference type="Gene3D" id="1.10.533.10">
    <property type="entry name" value="Death Domain, Fas"/>
    <property type="match status" value="1"/>
</dbReference>
<name>A0AA35RBS6_GEOBA</name>
<evidence type="ECO:0000256" key="2">
    <source>
        <dbReference type="SAM" id="Phobius"/>
    </source>
</evidence>
<feature type="transmembrane region" description="Helical" evidence="2">
    <location>
        <begin position="6"/>
        <end position="23"/>
    </location>
</feature>
<dbReference type="EMBL" id="CASHTH010000861">
    <property type="protein sequence ID" value="CAI8008535.1"/>
    <property type="molecule type" value="Genomic_DNA"/>
</dbReference>
<keyword evidence="2" id="KW-0812">Transmembrane</keyword>
<dbReference type="InterPro" id="IPR011029">
    <property type="entry name" value="DEATH-like_dom_sf"/>
</dbReference>
<keyword evidence="4" id="KW-1185">Reference proteome</keyword>
<feature type="compositionally biased region" description="Polar residues" evidence="1">
    <location>
        <begin position="321"/>
        <end position="337"/>
    </location>
</feature>
<feature type="region of interest" description="Disordered" evidence="1">
    <location>
        <begin position="314"/>
        <end position="337"/>
    </location>
</feature>
<evidence type="ECO:0000256" key="1">
    <source>
        <dbReference type="SAM" id="MobiDB-lite"/>
    </source>
</evidence>
<evidence type="ECO:0000313" key="4">
    <source>
        <dbReference type="Proteomes" id="UP001174909"/>
    </source>
</evidence>
<organism evidence="3 4">
    <name type="scientific">Geodia barretti</name>
    <name type="common">Barrett's horny sponge</name>
    <dbReference type="NCBI Taxonomy" id="519541"/>
    <lineage>
        <taxon>Eukaryota</taxon>
        <taxon>Metazoa</taxon>
        <taxon>Porifera</taxon>
        <taxon>Demospongiae</taxon>
        <taxon>Heteroscleromorpha</taxon>
        <taxon>Tetractinellida</taxon>
        <taxon>Astrophorina</taxon>
        <taxon>Geodiidae</taxon>
        <taxon>Geodia</taxon>
    </lineage>
</organism>
<dbReference type="AlphaFoldDB" id="A0AA35RBS6"/>
<evidence type="ECO:0000313" key="3">
    <source>
        <dbReference type="EMBL" id="CAI8008535.1"/>
    </source>
</evidence>
<keyword evidence="2" id="KW-0472">Membrane</keyword>
<dbReference type="Proteomes" id="UP001174909">
    <property type="component" value="Unassembled WGS sequence"/>
</dbReference>
<proteinExistence type="predicted"/>
<comment type="caution">
    <text evidence="3">The sequence shown here is derived from an EMBL/GenBank/DDBJ whole genome shotgun (WGS) entry which is preliminary data.</text>
</comment>
<gene>
    <name evidence="3" type="ORF">GBAR_LOCUS5841</name>
</gene>
<accession>A0AA35RBS6</accession>
<reference evidence="3" key="1">
    <citation type="submission" date="2023-03" db="EMBL/GenBank/DDBJ databases">
        <authorList>
            <person name="Steffen K."/>
            <person name="Cardenas P."/>
        </authorList>
    </citation>
    <scope>NUCLEOTIDE SEQUENCE</scope>
</reference>
<protein>
    <submittedName>
        <fullName evidence="3">Uncharacterized protein</fullName>
    </submittedName>
</protein>
<sequence>MVVKQLWHTSIGIIFCYILKTLVQDLYFLTQKLSFSFVNAIIQFSYKAVEGEKSISTITKDDRDSLSKGMITENLLKHKNFTEYFVPGLYEACHAIEIFKKLYTIAEGDLGSDQESGRIKYIMMCLLPRLSVEKLKPLQKFKETQPLLLQFGTGSPPKLELCCSPSGSFGNTIACLITKHNWIITTDLDDKGPECLYHDAALLHPNEMSAEVALINKTEYFEVYVDLKMEHESQIFAIRRDISEAVKSVLEKMNRKLGIFEGFNCTCGRKKLPHTQYIKMEPETCQEYVICRHSYKGETKPFWIKAQLKSSTCMSPDKRQSQSLTQQSPANSQAENSTEWINPCAGFALRRSNEIFVGAVDPENIVPVLYSKRLLTKEEKQKATQQSSTACQRLEEIFKAMERRVHVDPQNFNTLLQALSEEPATERCR</sequence>
<keyword evidence="2" id="KW-1133">Transmembrane helix</keyword>